<dbReference type="InterPro" id="IPR029063">
    <property type="entry name" value="SAM-dependent_MTases_sf"/>
</dbReference>
<dbReference type="PANTHER" id="PTHR43464">
    <property type="entry name" value="METHYLTRANSFERASE"/>
    <property type="match status" value="1"/>
</dbReference>
<name>A0ABT9NSP1_9ACTN</name>
<gene>
    <name evidence="5" type="ORF">J2S59_002859</name>
</gene>
<keyword evidence="6" id="KW-1185">Reference proteome</keyword>
<evidence type="ECO:0000256" key="3">
    <source>
        <dbReference type="ARBA" id="ARBA00022691"/>
    </source>
</evidence>
<proteinExistence type="predicted"/>
<dbReference type="GO" id="GO:0008168">
    <property type="term" value="F:methyltransferase activity"/>
    <property type="evidence" value="ECO:0007669"/>
    <property type="project" value="UniProtKB-KW"/>
</dbReference>
<comment type="caution">
    <text evidence="5">The sequence shown here is derived from an EMBL/GenBank/DDBJ whole genome shotgun (WGS) entry which is preliminary data.</text>
</comment>
<evidence type="ECO:0000256" key="1">
    <source>
        <dbReference type="ARBA" id="ARBA00022603"/>
    </source>
</evidence>
<evidence type="ECO:0000313" key="6">
    <source>
        <dbReference type="Proteomes" id="UP001240447"/>
    </source>
</evidence>
<keyword evidence="1 5" id="KW-0489">Methyltransferase</keyword>
<reference evidence="5 6" key="1">
    <citation type="submission" date="2023-07" db="EMBL/GenBank/DDBJ databases">
        <title>Sequencing the genomes of 1000 actinobacteria strains.</title>
        <authorList>
            <person name="Klenk H.-P."/>
        </authorList>
    </citation>
    <scope>NUCLEOTIDE SEQUENCE [LARGE SCALE GENOMIC DNA]</scope>
    <source>
        <strain evidence="5 6">GD13</strain>
    </source>
</reference>
<protein>
    <submittedName>
        <fullName evidence="5">2-polyprenyl-3-methyl-5-hydroxy-6-metoxy-1, 4-benzoquinol methylase</fullName>
    </submittedName>
</protein>
<organism evidence="5 6">
    <name type="scientific">Nocardioides massiliensis</name>
    <dbReference type="NCBI Taxonomy" id="1325935"/>
    <lineage>
        <taxon>Bacteria</taxon>
        <taxon>Bacillati</taxon>
        <taxon>Actinomycetota</taxon>
        <taxon>Actinomycetes</taxon>
        <taxon>Propionibacteriales</taxon>
        <taxon>Nocardioidaceae</taxon>
        <taxon>Nocardioides</taxon>
    </lineage>
</organism>
<dbReference type="GO" id="GO:0032259">
    <property type="term" value="P:methylation"/>
    <property type="evidence" value="ECO:0007669"/>
    <property type="project" value="UniProtKB-KW"/>
</dbReference>
<feature type="domain" description="Methyltransferase" evidence="4">
    <location>
        <begin position="56"/>
        <end position="147"/>
    </location>
</feature>
<evidence type="ECO:0000256" key="2">
    <source>
        <dbReference type="ARBA" id="ARBA00022679"/>
    </source>
</evidence>
<dbReference type="Gene3D" id="3.40.50.150">
    <property type="entry name" value="Vaccinia Virus protein VP39"/>
    <property type="match status" value="1"/>
</dbReference>
<accession>A0ABT9NSP1</accession>
<sequence length="204" mass="22179">MTATPRWFDHHSSAAAPGQSHSEWYVERFRNLAAEGADLEGEARLVDAMAPREARILDAGCGPGRLAGALHRRGHDVVGVDVDPVLIEAAAVDHPGPAYHVMDLADLDLQGEPFDLIVSAGNVMVFLAPGTERTVVQRLRNHVRPGGRVVLGFRREPDTYSYTDLDADAQAAGLMLEHRFGTWDLDPFTDASDFAISVFRSPAP</sequence>
<dbReference type="SUPFAM" id="SSF53335">
    <property type="entry name" value="S-adenosyl-L-methionine-dependent methyltransferases"/>
    <property type="match status" value="1"/>
</dbReference>
<dbReference type="PANTHER" id="PTHR43464:SF19">
    <property type="entry name" value="UBIQUINONE BIOSYNTHESIS O-METHYLTRANSFERASE, MITOCHONDRIAL"/>
    <property type="match status" value="1"/>
</dbReference>
<keyword evidence="3" id="KW-0949">S-adenosyl-L-methionine</keyword>
<dbReference type="EMBL" id="JAUSQM010000001">
    <property type="protein sequence ID" value="MDP9823050.1"/>
    <property type="molecule type" value="Genomic_DNA"/>
</dbReference>
<keyword evidence="2" id="KW-0808">Transferase</keyword>
<dbReference type="RefSeq" id="WP_068118581.1">
    <property type="nucleotide sequence ID" value="NZ_CCXJ01000142.1"/>
</dbReference>
<evidence type="ECO:0000313" key="5">
    <source>
        <dbReference type="EMBL" id="MDP9823050.1"/>
    </source>
</evidence>
<dbReference type="CDD" id="cd02440">
    <property type="entry name" value="AdoMet_MTases"/>
    <property type="match status" value="1"/>
</dbReference>
<dbReference type="Pfam" id="PF13649">
    <property type="entry name" value="Methyltransf_25"/>
    <property type="match status" value="1"/>
</dbReference>
<dbReference type="Proteomes" id="UP001240447">
    <property type="component" value="Unassembled WGS sequence"/>
</dbReference>
<dbReference type="InterPro" id="IPR041698">
    <property type="entry name" value="Methyltransf_25"/>
</dbReference>
<evidence type="ECO:0000259" key="4">
    <source>
        <dbReference type="Pfam" id="PF13649"/>
    </source>
</evidence>